<evidence type="ECO:0000256" key="3">
    <source>
        <dbReference type="ARBA" id="ARBA00022989"/>
    </source>
</evidence>
<feature type="transmembrane region" description="Helical" evidence="6">
    <location>
        <begin position="401"/>
        <end position="426"/>
    </location>
</feature>
<feature type="transmembrane region" description="Helical" evidence="6">
    <location>
        <begin position="231"/>
        <end position="253"/>
    </location>
</feature>
<reference evidence="9" key="1">
    <citation type="submission" date="2015-11" db="EMBL/GenBank/DDBJ databases">
        <authorList>
            <person name="Varghese N."/>
        </authorList>
    </citation>
    <scope>NUCLEOTIDE SEQUENCE [LARGE SCALE GENOMIC DNA]</scope>
    <source>
        <strain evidence="9">DSM 45899</strain>
    </source>
</reference>
<proteinExistence type="predicted"/>
<evidence type="ECO:0000256" key="1">
    <source>
        <dbReference type="ARBA" id="ARBA00004141"/>
    </source>
</evidence>
<sequence>MSTGADGGSGGDKGQLPSVPTQGGTPPDDRGAWVTGPPAASASGRAAAGTPEHGGFPPLAAWVVVRLVAGRELAIRLRSKVFVITTAAFLVLLVGASVVISMLGGHESAKSVGLLAAESVLADPLEAVAGGLGVDVATREVPDEATGLREVSDGDLDVLVTAAPSGLRVAVKEELGEDLRGVLAVLARQQVLDNEISVLGGDPARVNETVAAAGLDVAELDPVPDDQDERLFLGLASAFLIYMGLMLFGPAVSQGVVEEKSSRVVELLLSTVRPWTLMAGKVLGIGLVALIQMVVIAGGGLVAALTTGALELPSSEATGTVVWSVAWYVIGFFLYALPFAAVGAMVSRQEDLGGISSPIVLALIVPWVVGVSIVPGDPDNGLVEILSLVPLFSPLLMPMRIALGVAPLWQLVLSVLLALALIGLLIRITGRIYHNAVLRTGARVAFKEAVRRA</sequence>
<evidence type="ECO:0000256" key="4">
    <source>
        <dbReference type="ARBA" id="ARBA00023136"/>
    </source>
</evidence>
<evidence type="ECO:0000256" key="2">
    <source>
        <dbReference type="ARBA" id="ARBA00022692"/>
    </source>
</evidence>
<feature type="transmembrane region" description="Helical" evidence="6">
    <location>
        <begin position="81"/>
        <end position="104"/>
    </location>
</feature>
<keyword evidence="9" id="KW-1185">Reference proteome</keyword>
<name>A0A0S4QR95_9ACTN</name>
<evidence type="ECO:0000256" key="5">
    <source>
        <dbReference type="SAM" id="MobiDB-lite"/>
    </source>
</evidence>
<comment type="subcellular location">
    <subcellularLocation>
        <location evidence="1">Membrane</location>
        <topology evidence="1">Multi-pass membrane protein</topology>
    </subcellularLocation>
</comment>
<dbReference type="EMBL" id="FAOZ01000014">
    <property type="protein sequence ID" value="CUU57663.1"/>
    <property type="molecule type" value="Genomic_DNA"/>
</dbReference>
<dbReference type="Pfam" id="PF12698">
    <property type="entry name" value="ABC2_membrane_3"/>
    <property type="match status" value="1"/>
</dbReference>
<dbReference type="GO" id="GO:0016020">
    <property type="term" value="C:membrane"/>
    <property type="evidence" value="ECO:0007669"/>
    <property type="project" value="UniProtKB-SubCell"/>
</dbReference>
<evidence type="ECO:0000313" key="9">
    <source>
        <dbReference type="Proteomes" id="UP000198802"/>
    </source>
</evidence>
<evidence type="ECO:0000259" key="7">
    <source>
        <dbReference type="Pfam" id="PF12698"/>
    </source>
</evidence>
<protein>
    <submittedName>
        <fullName evidence="8">ABC-2 type transport system permease protein</fullName>
    </submittedName>
</protein>
<feature type="domain" description="ABC-2 type transporter transmembrane" evidence="7">
    <location>
        <begin position="81"/>
        <end position="426"/>
    </location>
</feature>
<feature type="compositionally biased region" description="Gly residues" evidence="5">
    <location>
        <begin position="1"/>
        <end position="13"/>
    </location>
</feature>
<keyword evidence="4 6" id="KW-0472">Membrane</keyword>
<accession>A0A0S4QR95</accession>
<gene>
    <name evidence="8" type="ORF">Ga0074812_1149</name>
</gene>
<dbReference type="AlphaFoldDB" id="A0A0S4QR95"/>
<feature type="compositionally biased region" description="Low complexity" evidence="5">
    <location>
        <begin position="35"/>
        <end position="51"/>
    </location>
</feature>
<keyword evidence="2 6" id="KW-0812">Transmembrane</keyword>
<dbReference type="PANTHER" id="PTHR43471">
    <property type="entry name" value="ABC TRANSPORTER PERMEASE"/>
    <property type="match status" value="1"/>
</dbReference>
<organism evidence="8 9">
    <name type="scientific">Parafrankia irregularis</name>
    <dbReference type="NCBI Taxonomy" id="795642"/>
    <lineage>
        <taxon>Bacteria</taxon>
        <taxon>Bacillati</taxon>
        <taxon>Actinomycetota</taxon>
        <taxon>Actinomycetes</taxon>
        <taxon>Frankiales</taxon>
        <taxon>Frankiaceae</taxon>
        <taxon>Parafrankia</taxon>
    </lineage>
</organism>
<feature type="region of interest" description="Disordered" evidence="5">
    <location>
        <begin position="1"/>
        <end position="51"/>
    </location>
</feature>
<feature type="transmembrane region" description="Helical" evidence="6">
    <location>
        <begin position="325"/>
        <end position="346"/>
    </location>
</feature>
<dbReference type="GO" id="GO:0140359">
    <property type="term" value="F:ABC-type transporter activity"/>
    <property type="evidence" value="ECO:0007669"/>
    <property type="project" value="InterPro"/>
</dbReference>
<keyword evidence="3 6" id="KW-1133">Transmembrane helix</keyword>
<dbReference type="RefSeq" id="WP_091279530.1">
    <property type="nucleotide sequence ID" value="NZ_FAOZ01000014.1"/>
</dbReference>
<feature type="transmembrane region" description="Helical" evidence="6">
    <location>
        <begin position="282"/>
        <end position="305"/>
    </location>
</feature>
<evidence type="ECO:0000313" key="8">
    <source>
        <dbReference type="EMBL" id="CUU57663.1"/>
    </source>
</evidence>
<dbReference type="InterPro" id="IPR013525">
    <property type="entry name" value="ABC2_TM"/>
</dbReference>
<feature type="transmembrane region" description="Helical" evidence="6">
    <location>
        <begin position="358"/>
        <end position="376"/>
    </location>
</feature>
<dbReference type="Proteomes" id="UP000198802">
    <property type="component" value="Unassembled WGS sequence"/>
</dbReference>
<evidence type="ECO:0000256" key="6">
    <source>
        <dbReference type="SAM" id="Phobius"/>
    </source>
</evidence>
<dbReference type="PANTHER" id="PTHR43471:SF3">
    <property type="entry name" value="ABC TRANSPORTER PERMEASE PROTEIN NATB"/>
    <property type="match status" value="1"/>
</dbReference>